<keyword evidence="1" id="KW-1133">Transmembrane helix</keyword>
<dbReference type="AlphaFoldDB" id="A0A9D2GUK1"/>
<comment type="caution">
    <text evidence="2">The sequence shown here is derived from an EMBL/GenBank/DDBJ whole genome shotgun (WGS) entry which is preliminary data.</text>
</comment>
<gene>
    <name evidence="2" type="ORF">H9804_04815</name>
</gene>
<evidence type="ECO:0000256" key="1">
    <source>
        <dbReference type="SAM" id="Phobius"/>
    </source>
</evidence>
<dbReference type="Proteomes" id="UP000824176">
    <property type="component" value="Unassembled WGS sequence"/>
</dbReference>
<evidence type="ECO:0000313" key="3">
    <source>
        <dbReference type="Proteomes" id="UP000824176"/>
    </source>
</evidence>
<feature type="transmembrane region" description="Helical" evidence="1">
    <location>
        <begin position="50"/>
        <end position="71"/>
    </location>
</feature>
<keyword evidence="1" id="KW-0472">Membrane</keyword>
<name>A0A9D2GUK1_9BACT</name>
<reference evidence="2" key="1">
    <citation type="journal article" date="2021" name="PeerJ">
        <title>Extensive microbial diversity within the chicken gut microbiome revealed by metagenomics and culture.</title>
        <authorList>
            <person name="Gilroy R."/>
            <person name="Ravi A."/>
            <person name="Getino M."/>
            <person name="Pursley I."/>
            <person name="Horton D.L."/>
            <person name="Alikhan N.F."/>
            <person name="Baker D."/>
            <person name="Gharbi K."/>
            <person name="Hall N."/>
            <person name="Watson M."/>
            <person name="Adriaenssens E.M."/>
            <person name="Foster-Nyarko E."/>
            <person name="Jarju S."/>
            <person name="Secka A."/>
            <person name="Antonio M."/>
            <person name="Oren A."/>
            <person name="Chaudhuri R.R."/>
            <person name="La Ragione R."/>
            <person name="Hildebrand F."/>
            <person name="Pallen M.J."/>
        </authorList>
    </citation>
    <scope>NUCLEOTIDE SEQUENCE</scope>
    <source>
        <strain evidence="2">ChiW4-1371</strain>
    </source>
</reference>
<accession>A0A9D2GUK1</accession>
<reference evidence="2" key="2">
    <citation type="submission" date="2021-04" db="EMBL/GenBank/DDBJ databases">
        <authorList>
            <person name="Gilroy R."/>
        </authorList>
    </citation>
    <scope>NUCLEOTIDE SEQUENCE</scope>
    <source>
        <strain evidence="2">ChiW4-1371</strain>
    </source>
</reference>
<organism evidence="2 3">
    <name type="scientific">Candidatus Mucispirillum faecigallinarum</name>
    <dbReference type="NCBI Taxonomy" id="2838699"/>
    <lineage>
        <taxon>Bacteria</taxon>
        <taxon>Pseudomonadati</taxon>
        <taxon>Deferribacterota</taxon>
        <taxon>Deferribacteres</taxon>
        <taxon>Deferribacterales</taxon>
        <taxon>Mucispirillaceae</taxon>
        <taxon>Mucispirillum</taxon>
    </lineage>
</organism>
<protein>
    <submittedName>
        <fullName evidence="2">AtpZ/AtpI family protein</fullName>
    </submittedName>
</protein>
<dbReference type="InterPro" id="IPR032820">
    <property type="entry name" value="ATPase_put"/>
</dbReference>
<evidence type="ECO:0000313" key="2">
    <source>
        <dbReference type="EMBL" id="HIZ89246.1"/>
    </source>
</evidence>
<dbReference type="Pfam" id="PF09527">
    <property type="entry name" value="ATPase_gene1"/>
    <property type="match status" value="1"/>
</dbReference>
<proteinExistence type="predicted"/>
<feature type="transmembrane region" description="Helical" evidence="1">
    <location>
        <begin position="20"/>
        <end position="44"/>
    </location>
</feature>
<sequence length="92" mass="10356">MAYIPHNDDEDKDKSVYKQLFNASTVGMALVSGILVGGVMGYFLDKWLGTSPWLLFIFLIFGFIAGVKNALHYLKKAGISLEDIREDKKEKK</sequence>
<keyword evidence="1" id="KW-0812">Transmembrane</keyword>
<dbReference type="EMBL" id="DXAQ01000075">
    <property type="protein sequence ID" value="HIZ89246.1"/>
    <property type="molecule type" value="Genomic_DNA"/>
</dbReference>